<dbReference type="Proteomes" id="UP001499915">
    <property type="component" value="Unassembled WGS sequence"/>
</dbReference>
<protein>
    <submittedName>
        <fullName evidence="1">Uncharacterized protein</fullName>
    </submittedName>
</protein>
<accession>A0ABP3TC41</accession>
<name>A0ABP3TC41_9GAMM</name>
<reference evidence="2" key="1">
    <citation type="journal article" date="2019" name="Int. J. Syst. Evol. Microbiol.">
        <title>The Global Catalogue of Microorganisms (GCM) 10K type strain sequencing project: providing services to taxonomists for standard genome sequencing and annotation.</title>
        <authorList>
            <consortium name="The Broad Institute Genomics Platform"/>
            <consortium name="The Broad Institute Genome Sequencing Center for Infectious Disease"/>
            <person name="Wu L."/>
            <person name="Ma J."/>
        </authorList>
    </citation>
    <scope>NUCLEOTIDE SEQUENCE [LARGE SCALE GENOMIC DNA]</scope>
    <source>
        <strain evidence="2">JCM 15134</strain>
    </source>
</reference>
<sequence>MNGINYPLPSAHPVLPLLIFDAIPLKQSIKLLRHLLGERNLPGVLSIP</sequence>
<evidence type="ECO:0000313" key="2">
    <source>
        <dbReference type="Proteomes" id="UP001499915"/>
    </source>
</evidence>
<organism evidence="1 2">
    <name type="scientific">Marinobacterium maritimum</name>
    <dbReference type="NCBI Taxonomy" id="500162"/>
    <lineage>
        <taxon>Bacteria</taxon>
        <taxon>Pseudomonadati</taxon>
        <taxon>Pseudomonadota</taxon>
        <taxon>Gammaproteobacteria</taxon>
        <taxon>Oceanospirillales</taxon>
        <taxon>Oceanospirillaceae</taxon>
        <taxon>Marinobacterium</taxon>
    </lineage>
</organism>
<evidence type="ECO:0000313" key="1">
    <source>
        <dbReference type="EMBL" id="GAA0691965.1"/>
    </source>
</evidence>
<dbReference type="EMBL" id="BAAAET010000002">
    <property type="protein sequence ID" value="GAA0691965.1"/>
    <property type="molecule type" value="Genomic_DNA"/>
</dbReference>
<gene>
    <name evidence="1" type="ORF">GCM10009104_18740</name>
</gene>
<proteinExistence type="predicted"/>
<comment type="caution">
    <text evidence="1">The sequence shown here is derived from an EMBL/GenBank/DDBJ whole genome shotgun (WGS) entry which is preliminary data.</text>
</comment>
<keyword evidence="2" id="KW-1185">Reference proteome</keyword>
<dbReference type="RefSeq" id="WP_343805205.1">
    <property type="nucleotide sequence ID" value="NZ_BAAAET010000002.1"/>
</dbReference>